<sequence length="209" mass="24206">MEQDAHHQTTLARTRWNWRKWLILAIILFILYHLIRGYMLSFYVVAGISMEPHFQHGDRVVVNQLIYQFRMPKRGEVIVFDAPNGQKNLIKRVIALPGDSIMVKGDDVWISGQRVREPYIANEIRLAHQRGTLYNKFNNYRITTEGIVPAIVPDDTLFVMGDNRPYSRDSRSRDVGFIPIEDVLGRAEFVWWPAGQAHKVDHPEPEVGA</sequence>
<protein>
    <recommendedName>
        <fullName evidence="4 6">Signal peptidase I</fullName>
        <ecNumber evidence="4 6">3.4.21.89</ecNumber>
    </recommendedName>
</protein>
<accession>A0ABW5R6C1</accession>
<dbReference type="PANTHER" id="PTHR43390">
    <property type="entry name" value="SIGNAL PEPTIDASE I"/>
    <property type="match status" value="1"/>
</dbReference>
<evidence type="ECO:0000313" key="9">
    <source>
        <dbReference type="Proteomes" id="UP001597497"/>
    </source>
</evidence>
<comment type="similarity">
    <text evidence="3 6">Belongs to the peptidase S26 family.</text>
</comment>
<comment type="subcellular location">
    <subcellularLocation>
        <location evidence="2">Cell membrane</location>
        <topology evidence="2">Single-pass type II membrane protein</topology>
    </subcellularLocation>
    <subcellularLocation>
        <location evidence="6">Membrane</location>
        <topology evidence="6">Single-pass type II membrane protein</topology>
    </subcellularLocation>
</comment>
<dbReference type="Pfam" id="PF10502">
    <property type="entry name" value="Peptidase_S26"/>
    <property type="match status" value="1"/>
</dbReference>
<dbReference type="GO" id="GO:0009003">
    <property type="term" value="F:signal peptidase activity"/>
    <property type="evidence" value="ECO:0007669"/>
    <property type="project" value="UniProtKB-EC"/>
</dbReference>
<feature type="domain" description="Peptidase S26" evidence="7">
    <location>
        <begin position="18"/>
        <end position="192"/>
    </location>
</feature>
<dbReference type="EC" id="3.4.21.89" evidence="4 6"/>
<dbReference type="CDD" id="cd06530">
    <property type="entry name" value="S26_SPase_I"/>
    <property type="match status" value="1"/>
</dbReference>
<keyword evidence="6" id="KW-0812">Transmembrane</keyword>
<keyword evidence="6" id="KW-0472">Membrane</keyword>
<dbReference type="EMBL" id="JBHUMM010000001">
    <property type="protein sequence ID" value="MFD2670134.1"/>
    <property type="molecule type" value="Genomic_DNA"/>
</dbReference>
<dbReference type="InterPro" id="IPR019533">
    <property type="entry name" value="Peptidase_S26"/>
</dbReference>
<comment type="catalytic activity">
    <reaction evidence="1 6">
        <text>Cleavage of hydrophobic, N-terminal signal or leader sequences from secreted and periplasmic proteins.</text>
        <dbReference type="EC" id="3.4.21.89"/>
    </reaction>
</comment>
<dbReference type="PANTHER" id="PTHR43390:SF1">
    <property type="entry name" value="CHLOROPLAST PROCESSING PEPTIDASE"/>
    <property type="match status" value="1"/>
</dbReference>
<evidence type="ECO:0000256" key="5">
    <source>
        <dbReference type="ARBA" id="ARBA00022801"/>
    </source>
</evidence>
<keyword evidence="6" id="KW-0645">Protease</keyword>
<evidence type="ECO:0000256" key="2">
    <source>
        <dbReference type="ARBA" id="ARBA00004401"/>
    </source>
</evidence>
<keyword evidence="5 6" id="KW-0378">Hydrolase</keyword>
<dbReference type="RefSeq" id="WP_379927473.1">
    <property type="nucleotide sequence ID" value="NZ_JBHUMM010000001.1"/>
</dbReference>
<evidence type="ECO:0000256" key="6">
    <source>
        <dbReference type="RuleBase" id="RU362042"/>
    </source>
</evidence>
<dbReference type="PRINTS" id="PR00727">
    <property type="entry name" value="LEADERPTASE"/>
</dbReference>
<dbReference type="InterPro" id="IPR019757">
    <property type="entry name" value="Pept_S26A_signal_pept_1_Lys-AS"/>
</dbReference>
<dbReference type="PROSITE" id="PS00761">
    <property type="entry name" value="SPASE_I_3"/>
    <property type="match status" value="1"/>
</dbReference>
<name>A0ABW5R6C1_9BACL</name>
<evidence type="ECO:0000313" key="8">
    <source>
        <dbReference type="EMBL" id="MFD2670134.1"/>
    </source>
</evidence>
<feature type="transmembrane region" description="Helical" evidence="6">
    <location>
        <begin position="21"/>
        <end position="45"/>
    </location>
</feature>
<evidence type="ECO:0000259" key="7">
    <source>
        <dbReference type="Pfam" id="PF10502"/>
    </source>
</evidence>
<dbReference type="SUPFAM" id="SSF51306">
    <property type="entry name" value="LexA/Signal peptidase"/>
    <property type="match status" value="1"/>
</dbReference>
<gene>
    <name evidence="8" type="primary">lepB</name>
    <name evidence="8" type="ORF">ACFSUC_00760</name>
</gene>
<dbReference type="InterPro" id="IPR019758">
    <property type="entry name" value="Pept_S26A_signal_pept_1_CS"/>
</dbReference>
<dbReference type="NCBIfam" id="TIGR02227">
    <property type="entry name" value="sigpep_I_bact"/>
    <property type="match status" value="1"/>
</dbReference>
<comment type="caution">
    <text evidence="8">The sequence shown here is derived from an EMBL/GenBank/DDBJ whole genome shotgun (WGS) entry which is preliminary data.</text>
</comment>
<dbReference type="PROSITE" id="PS00760">
    <property type="entry name" value="SPASE_I_2"/>
    <property type="match status" value="1"/>
</dbReference>
<dbReference type="Gene3D" id="2.10.109.10">
    <property type="entry name" value="Umud Fragment, subunit A"/>
    <property type="match status" value="1"/>
</dbReference>
<dbReference type="InterPro" id="IPR036286">
    <property type="entry name" value="LexA/Signal_pep-like_sf"/>
</dbReference>
<reference evidence="9" key="1">
    <citation type="journal article" date="2019" name="Int. J. Syst. Evol. Microbiol.">
        <title>The Global Catalogue of Microorganisms (GCM) 10K type strain sequencing project: providing services to taxonomists for standard genome sequencing and annotation.</title>
        <authorList>
            <consortium name="The Broad Institute Genomics Platform"/>
            <consortium name="The Broad Institute Genome Sequencing Center for Infectious Disease"/>
            <person name="Wu L."/>
            <person name="Ma J."/>
        </authorList>
    </citation>
    <scope>NUCLEOTIDE SEQUENCE [LARGE SCALE GENOMIC DNA]</scope>
    <source>
        <strain evidence="9">KCTC 33676</strain>
    </source>
</reference>
<evidence type="ECO:0000256" key="4">
    <source>
        <dbReference type="ARBA" id="ARBA00013208"/>
    </source>
</evidence>
<keyword evidence="6" id="KW-1133">Transmembrane helix</keyword>
<proteinExistence type="inferred from homology"/>
<dbReference type="InterPro" id="IPR000223">
    <property type="entry name" value="Pept_S26A_signal_pept_1"/>
</dbReference>
<dbReference type="Proteomes" id="UP001597497">
    <property type="component" value="Unassembled WGS sequence"/>
</dbReference>
<keyword evidence="9" id="KW-1185">Reference proteome</keyword>
<organism evidence="8 9">
    <name type="scientific">Marinicrinis sediminis</name>
    <dbReference type="NCBI Taxonomy" id="1652465"/>
    <lineage>
        <taxon>Bacteria</taxon>
        <taxon>Bacillati</taxon>
        <taxon>Bacillota</taxon>
        <taxon>Bacilli</taxon>
        <taxon>Bacillales</taxon>
        <taxon>Paenibacillaceae</taxon>
    </lineage>
</organism>
<evidence type="ECO:0000256" key="3">
    <source>
        <dbReference type="ARBA" id="ARBA00009370"/>
    </source>
</evidence>
<evidence type="ECO:0000256" key="1">
    <source>
        <dbReference type="ARBA" id="ARBA00000677"/>
    </source>
</evidence>